<name>A0AAQ3N5A9_VIGMU</name>
<dbReference type="Proteomes" id="UP001374535">
    <property type="component" value="Chromosome 7"/>
</dbReference>
<protein>
    <submittedName>
        <fullName evidence="2">Uncharacterized protein</fullName>
    </submittedName>
</protein>
<evidence type="ECO:0000313" key="2">
    <source>
        <dbReference type="EMBL" id="WVZ02680.1"/>
    </source>
</evidence>
<proteinExistence type="predicted"/>
<accession>A0AAQ3N5A9</accession>
<feature type="compositionally biased region" description="Basic and acidic residues" evidence="1">
    <location>
        <begin position="39"/>
        <end position="52"/>
    </location>
</feature>
<keyword evidence="3" id="KW-1185">Reference proteome</keyword>
<feature type="compositionally biased region" description="Polar residues" evidence="1">
    <location>
        <begin position="54"/>
        <end position="68"/>
    </location>
</feature>
<dbReference type="AlphaFoldDB" id="A0AAQ3N5A9"/>
<reference evidence="2 3" key="1">
    <citation type="journal article" date="2023" name="Life. Sci Alliance">
        <title>Evolutionary insights into 3D genome organization and epigenetic landscape of Vigna mungo.</title>
        <authorList>
            <person name="Junaid A."/>
            <person name="Singh B."/>
            <person name="Bhatia S."/>
        </authorList>
    </citation>
    <scope>NUCLEOTIDE SEQUENCE [LARGE SCALE GENOMIC DNA]</scope>
    <source>
        <strain evidence="2">Urdbean</strain>
    </source>
</reference>
<gene>
    <name evidence="2" type="ORF">V8G54_023486</name>
</gene>
<feature type="region of interest" description="Disordered" evidence="1">
    <location>
        <begin position="39"/>
        <end position="68"/>
    </location>
</feature>
<sequence length="112" mass="12865">MFISSSPLSERKNLIAPPLSLQNPRASLHRYFTPIRNQEKRWSRKTKADGTDVHCSQQSIGASQGPPQRRTSILWHWTLVNKRHEQARSFIVDDGGIKYHFGQLISVQSLQN</sequence>
<dbReference type="EMBL" id="CP144694">
    <property type="protein sequence ID" value="WVZ02680.1"/>
    <property type="molecule type" value="Genomic_DNA"/>
</dbReference>
<evidence type="ECO:0000313" key="3">
    <source>
        <dbReference type="Proteomes" id="UP001374535"/>
    </source>
</evidence>
<organism evidence="2 3">
    <name type="scientific">Vigna mungo</name>
    <name type="common">Black gram</name>
    <name type="synonym">Phaseolus mungo</name>
    <dbReference type="NCBI Taxonomy" id="3915"/>
    <lineage>
        <taxon>Eukaryota</taxon>
        <taxon>Viridiplantae</taxon>
        <taxon>Streptophyta</taxon>
        <taxon>Embryophyta</taxon>
        <taxon>Tracheophyta</taxon>
        <taxon>Spermatophyta</taxon>
        <taxon>Magnoliopsida</taxon>
        <taxon>eudicotyledons</taxon>
        <taxon>Gunneridae</taxon>
        <taxon>Pentapetalae</taxon>
        <taxon>rosids</taxon>
        <taxon>fabids</taxon>
        <taxon>Fabales</taxon>
        <taxon>Fabaceae</taxon>
        <taxon>Papilionoideae</taxon>
        <taxon>50 kb inversion clade</taxon>
        <taxon>NPAAA clade</taxon>
        <taxon>indigoferoid/millettioid clade</taxon>
        <taxon>Phaseoleae</taxon>
        <taxon>Vigna</taxon>
    </lineage>
</organism>
<evidence type="ECO:0000256" key="1">
    <source>
        <dbReference type="SAM" id="MobiDB-lite"/>
    </source>
</evidence>